<comment type="caution">
    <text evidence="1">The sequence shown here is derived from an EMBL/GenBank/DDBJ whole genome shotgun (WGS) entry which is preliminary data.</text>
</comment>
<evidence type="ECO:0008006" key="3">
    <source>
        <dbReference type="Google" id="ProtNLM"/>
    </source>
</evidence>
<keyword evidence="2" id="KW-1185">Reference proteome</keyword>
<accession>A0A9Q0RKA0</accession>
<dbReference type="PANTHER" id="PTHR20371">
    <property type="entry name" value="ENOLASE-PHOSPHATASE E1"/>
    <property type="match status" value="1"/>
</dbReference>
<dbReference type="OMA" id="CLENNHE"/>
<dbReference type="EMBL" id="JAPWDV010000003">
    <property type="protein sequence ID" value="KAJ6217476.1"/>
    <property type="molecule type" value="Genomic_DNA"/>
</dbReference>
<dbReference type="InterPro" id="IPR036412">
    <property type="entry name" value="HAD-like_sf"/>
</dbReference>
<dbReference type="PANTHER" id="PTHR20371:SF1">
    <property type="entry name" value="ENOLASE-PHOSPHATASE E1"/>
    <property type="match status" value="1"/>
</dbReference>
<evidence type="ECO:0000313" key="1">
    <source>
        <dbReference type="EMBL" id="KAJ6217476.1"/>
    </source>
</evidence>
<dbReference type="SUPFAM" id="SSF56784">
    <property type="entry name" value="HAD-like"/>
    <property type="match status" value="1"/>
</dbReference>
<sequence length="254" mass="28618">MVQVKLKKPAAVLFDFSGTCARETFVEKYLMPYYKVAFRPYLENNWSKDECKEDVKGLTAAASGDSAANIKIDSSGSKKEQVDALCKYIEYCEENKKVNKAYCMFRFHVWFDGYDKGKVQTPVYSDVAVHIQKWHCDLKIKLFILSNGWADATKKFMSRTSHGDLNILIESHFDTSLGSLTDTNTYKKVIGKVNEKPASIVFLTKSAEEGKAAKDAGLTVILVLTHGKAVEAAEEMCKEKDIPIARSFTQIEFF</sequence>
<dbReference type="GO" id="GO:0019509">
    <property type="term" value="P:L-methionine salvage from methylthioadenosine"/>
    <property type="evidence" value="ECO:0007669"/>
    <property type="project" value="TreeGrafter"/>
</dbReference>
<protein>
    <recommendedName>
        <fullName evidence="3">Enolase-phosphatase E1</fullName>
    </recommendedName>
</protein>
<evidence type="ECO:0000313" key="2">
    <source>
        <dbReference type="Proteomes" id="UP001142055"/>
    </source>
</evidence>
<dbReference type="OrthoDB" id="6498443at2759"/>
<dbReference type="InterPro" id="IPR023214">
    <property type="entry name" value="HAD_sf"/>
</dbReference>
<dbReference type="GO" id="GO:0043874">
    <property type="term" value="F:acireductone synthase activity"/>
    <property type="evidence" value="ECO:0007669"/>
    <property type="project" value="TreeGrafter"/>
</dbReference>
<dbReference type="AlphaFoldDB" id="A0A9Q0RKA0"/>
<dbReference type="Proteomes" id="UP001142055">
    <property type="component" value="Chromosome 3"/>
</dbReference>
<organism evidence="1 2">
    <name type="scientific">Blomia tropicalis</name>
    <name type="common">Mite</name>
    <dbReference type="NCBI Taxonomy" id="40697"/>
    <lineage>
        <taxon>Eukaryota</taxon>
        <taxon>Metazoa</taxon>
        <taxon>Ecdysozoa</taxon>
        <taxon>Arthropoda</taxon>
        <taxon>Chelicerata</taxon>
        <taxon>Arachnida</taxon>
        <taxon>Acari</taxon>
        <taxon>Acariformes</taxon>
        <taxon>Sarcoptiformes</taxon>
        <taxon>Astigmata</taxon>
        <taxon>Glycyphagoidea</taxon>
        <taxon>Echimyopodidae</taxon>
        <taxon>Blomia</taxon>
    </lineage>
</organism>
<proteinExistence type="predicted"/>
<dbReference type="Gene3D" id="3.40.50.1000">
    <property type="entry name" value="HAD superfamily/HAD-like"/>
    <property type="match status" value="1"/>
</dbReference>
<name>A0A9Q0RKA0_BLOTA</name>
<reference evidence="1" key="1">
    <citation type="submission" date="2022-12" db="EMBL/GenBank/DDBJ databases">
        <title>Genome assemblies of Blomia tropicalis.</title>
        <authorList>
            <person name="Cui Y."/>
        </authorList>
    </citation>
    <scope>NUCLEOTIDE SEQUENCE</scope>
    <source>
        <tissue evidence="1">Adult mites</tissue>
    </source>
</reference>
<gene>
    <name evidence="1" type="ORF">RDWZM_008633</name>
</gene>